<feature type="domain" description="Gliding motility-associated protein GldM N-terminal" evidence="1">
    <location>
        <begin position="40"/>
        <end position="198"/>
    </location>
</feature>
<evidence type="ECO:0000313" key="2">
    <source>
        <dbReference type="EMBL" id="TYC08433.1"/>
    </source>
</evidence>
<dbReference type="InterPro" id="IPR022720">
    <property type="entry name" value="Motility-assoc_prot_GldM_N"/>
</dbReference>
<dbReference type="Pfam" id="PF12081">
    <property type="entry name" value="GldM_1st"/>
    <property type="match status" value="1"/>
</dbReference>
<protein>
    <recommendedName>
        <fullName evidence="1">Gliding motility-associated protein GldM N-terminal domain-containing protein</fullName>
    </recommendedName>
</protein>
<gene>
    <name evidence="2" type="ORF">ES677_14475</name>
</gene>
<sequence>MRKITFLVLLVIASSCKQENEPYSMYGLLNEEFVYSSEMLKVQIAESLSNDKLINNESAKVYDNLTSEYLAYLDRTYSELINHPKIEKDRSYDGEFSKKEYINDLFFIGDEYNEKGTEFISKLEKYRTEILKLIKDRNLTKRVNATLNTMYIQNREGKKIKYLNYLYQDMPLISVLTHMKNKEKSILEFENDFLKNIQLNE</sequence>
<evidence type="ECO:0000259" key="1">
    <source>
        <dbReference type="Pfam" id="PF12081"/>
    </source>
</evidence>
<dbReference type="RefSeq" id="WP_148381621.1">
    <property type="nucleotide sequence ID" value="NZ_VSKN01000036.1"/>
</dbReference>
<reference evidence="2 3" key="1">
    <citation type="submission" date="2019-08" db="EMBL/GenBank/DDBJ databases">
        <title>Genomes of Antarctic Bizionia species.</title>
        <authorList>
            <person name="Bowman J.P."/>
        </authorList>
    </citation>
    <scope>NUCLEOTIDE SEQUENCE [LARGE SCALE GENOMIC DNA]</scope>
    <source>
        <strain evidence="2 3">IC164</strain>
    </source>
</reference>
<name>A0ABY3M731_9FLAO</name>
<dbReference type="EMBL" id="VSKN01000036">
    <property type="protein sequence ID" value="TYC08433.1"/>
    <property type="molecule type" value="Genomic_DNA"/>
</dbReference>
<dbReference type="Proteomes" id="UP000323621">
    <property type="component" value="Unassembled WGS sequence"/>
</dbReference>
<accession>A0ABY3M731</accession>
<organism evidence="2 3">
    <name type="scientific">Bizionia gelidisalsuginis</name>
    <dbReference type="NCBI Taxonomy" id="291188"/>
    <lineage>
        <taxon>Bacteria</taxon>
        <taxon>Pseudomonadati</taxon>
        <taxon>Bacteroidota</taxon>
        <taxon>Flavobacteriia</taxon>
        <taxon>Flavobacteriales</taxon>
        <taxon>Flavobacteriaceae</taxon>
        <taxon>Bizionia</taxon>
    </lineage>
</organism>
<dbReference type="PROSITE" id="PS51257">
    <property type="entry name" value="PROKAR_LIPOPROTEIN"/>
    <property type="match status" value="1"/>
</dbReference>
<proteinExistence type="predicted"/>
<evidence type="ECO:0000313" key="3">
    <source>
        <dbReference type="Proteomes" id="UP000323621"/>
    </source>
</evidence>
<comment type="caution">
    <text evidence="2">The sequence shown here is derived from an EMBL/GenBank/DDBJ whole genome shotgun (WGS) entry which is preliminary data.</text>
</comment>
<keyword evidence="3" id="KW-1185">Reference proteome</keyword>